<dbReference type="SMART" id="SM01184">
    <property type="entry name" value="efhand_Ca_insen"/>
    <property type="match status" value="1"/>
</dbReference>
<proteinExistence type="predicted"/>
<evidence type="ECO:0000259" key="2">
    <source>
        <dbReference type="Pfam" id="PF08726"/>
    </source>
</evidence>
<dbReference type="InterPro" id="IPR014837">
    <property type="entry name" value="EF-hand_Ca_insen"/>
</dbReference>
<dbReference type="AlphaFoldDB" id="A0A183DRT6"/>
<evidence type="ECO:0000313" key="3">
    <source>
        <dbReference type="WBParaSite" id="GPUH_0001144101-mRNA-1"/>
    </source>
</evidence>
<protein>
    <submittedName>
        <fullName evidence="3">EFhand_Ca_insen domain-containing protein</fullName>
    </submittedName>
</protein>
<organism evidence="3">
    <name type="scientific">Gongylonema pulchrum</name>
    <dbReference type="NCBI Taxonomy" id="637853"/>
    <lineage>
        <taxon>Eukaryota</taxon>
        <taxon>Metazoa</taxon>
        <taxon>Ecdysozoa</taxon>
        <taxon>Nematoda</taxon>
        <taxon>Chromadorea</taxon>
        <taxon>Rhabditida</taxon>
        <taxon>Spirurina</taxon>
        <taxon>Spiruromorpha</taxon>
        <taxon>Spiruroidea</taxon>
        <taxon>Gongylonematidae</taxon>
        <taxon>Gongylonema</taxon>
    </lineage>
</organism>
<keyword evidence="1" id="KW-0677">Repeat</keyword>
<dbReference type="Gene3D" id="1.10.238.10">
    <property type="entry name" value="EF-hand"/>
    <property type="match status" value="1"/>
</dbReference>
<accession>A0A183DRT6</accession>
<sequence>LALKLRFPAEKQIDLKIFWAVTASSTRQHGIPQAPNLTPEQAEYCIKRMKPYTDAISGRSVPGALDYEQFVHTLFQS</sequence>
<dbReference type="Pfam" id="PF08726">
    <property type="entry name" value="EFhand_Ca_insen"/>
    <property type="match status" value="1"/>
</dbReference>
<name>A0A183DRT6_9BILA</name>
<dbReference type="WBParaSite" id="GPUH_0001144101-mRNA-1">
    <property type="protein sequence ID" value="GPUH_0001144101-mRNA-1"/>
    <property type="gene ID" value="GPUH_0001144101"/>
</dbReference>
<reference evidence="3" key="1">
    <citation type="submission" date="2016-06" db="UniProtKB">
        <authorList>
            <consortium name="WormBaseParasite"/>
        </authorList>
    </citation>
    <scope>IDENTIFICATION</scope>
</reference>
<feature type="domain" description="EF-hand Ca insensitive" evidence="2">
    <location>
        <begin position="36"/>
        <end position="76"/>
    </location>
</feature>
<evidence type="ECO:0000256" key="1">
    <source>
        <dbReference type="ARBA" id="ARBA00022737"/>
    </source>
</evidence>